<accession>A0A7X5UMS1</accession>
<dbReference type="RefSeq" id="WP_167166673.1">
    <property type="nucleotide sequence ID" value="NZ_JAAOYM010000001.1"/>
</dbReference>
<comment type="caution">
    <text evidence="1">The sequence shown here is derived from an EMBL/GenBank/DDBJ whole genome shotgun (WGS) entry which is preliminary data.</text>
</comment>
<dbReference type="InterPro" id="IPR036388">
    <property type="entry name" value="WH-like_DNA-bd_sf"/>
</dbReference>
<evidence type="ECO:0000313" key="2">
    <source>
        <dbReference type="Proteomes" id="UP000545493"/>
    </source>
</evidence>
<sequence length="139" mass="16297">MAVDAEEVLSWFDLVRWHQGKWVPDIIIVLSEGPMRSNDLFNEVRERNIEHRWSTGDAPVSKQSFMRTLHAMERDELVLRCEDNSRNPRAVYYELSPVVQEFLAGHTRAAVEWVATHRELIDRVRQRRQEPGQEDEASA</sequence>
<name>A0A7X5UMS1_9PSEU</name>
<gene>
    <name evidence="1" type="ORF">FHU38_000858</name>
</gene>
<dbReference type="GO" id="GO:0003677">
    <property type="term" value="F:DNA binding"/>
    <property type="evidence" value="ECO:0007669"/>
    <property type="project" value="UniProtKB-KW"/>
</dbReference>
<dbReference type="AlphaFoldDB" id="A0A7X5UMS1"/>
<protein>
    <submittedName>
        <fullName evidence="1">DNA-binding HxlR family transcriptional regulator</fullName>
    </submittedName>
</protein>
<keyword evidence="1" id="KW-0238">DNA-binding</keyword>
<keyword evidence="2" id="KW-1185">Reference proteome</keyword>
<reference evidence="1 2" key="1">
    <citation type="submission" date="2020-03" db="EMBL/GenBank/DDBJ databases">
        <title>Sequencing the genomes of 1000 actinobacteria strains.</title>
        <authorList>
            <person name="Klenk H.-P."/>
        </authorList>
    </citation>
    <scope>NUCLEOTIDE SEQUENCE [LARGE SCALE GENOMIC DNA]</scope>
    <source>
        <strain evidence="1 2">DSM 45685</strain>
    </source>
</reference>
<dbReference type="Proteomes" id="UP000545493">
    <property type="component" value="Unassembled WGS sequence"/>
</dbReference>
<dbReference type="SUPFAM" id="SSF46785">
    <property type="entry name" value="Winged helix' DNA-binding domain"/>
    <property type="match status" value="1"/>
</dbReference>
<proteinExistence type="predicted"/>
<organism evidence="1 2">
    <name type="scientific">Saccharomonospora amisosensis</name>
    <dbReference type="NCBI Taxonomy" id="1128677"/>
    <lineage>
        <taxon>Bacteria</taxon>
        <taxon>Bacillati</taxon>
        <taxon>Actinomycetota</taxon>
        <taxon>Actinomycetes</taxon>
        <taxon>Pseudonocardiales</taxon>
        <taxon>Pseudonocardiaceae</taxon>
        <taxon>Saccharomonospora</taxon>
    </lineage>
</organism>
<evidence type="ECO:0000313" key="1">
    <source>
        <dbReference type="EMBL" id="NIJ10514.1"/>
    </source>
</evidence>
<dbReference type="EMBL" id="JAAOYM010000001">
    <property type="protein sequence ID" value="NIJ10514.1"/>
    <property type="molecule type" value="Genomic_DNA"/>
</dbReference>
<dbReference type="InterPro" id="IPR036390">
    <property type="entry name" value="WH_DNA-bd_sf"/>
</dbReference>
<dbReference type="Gene3D" id="1.10.10.10">
    <property type="entry name" value="Winged helix-like DNA-binding domain superfamily/Winged helix DNA-binding domain"/>
    <property type="match status" value="1"/>
</dbReference>